<evidence type="ECO:0008006" key="4">
    <source>
        <dbReference type="Google" id="ProtNLM"/>
    </source>
</evidence>
<evidence type="ECO:0000256" key="1">
    <source>
        <dbReference type="SAM" id="MobiDB-lite"/>
    </source>
</evidence>
<feature type="region of interest" description="Disordered" evidence="1">
    <location>
        <begin position="1"/>
        <end position="42"/>
    </location>
</feature>
<sequence length="379" mass="41335">MITTPQTKRPTHREQNRGPNRGRDREQNRGPNRAAAQTARRQLNLATRHQLAASGIPEGTITSRTRPGGPWQRLLPRVYLLQTGPPDHRQRALAAVLYAAEPTTDPLSGDTAVLTGGAALALLGIRDAPHTPADVLIRAPRRLTGTPEVRPLATARWPRTIAVSGVPSTRPVRAAADFAARAEDPDRIRSTLAHVVQAGWCHPQDLHAELRAARLLTRPAVRAAASELVVGVRSIAEALARDTLTATDLPTPLWNARLYAPDGTFLAIPDAYWPDEGVALEIDSAEYHYTRDAWHATLHRRLRLESHGILVISATPSMIRDTPAEVVQALRTLLTLTRTRPTPPTAQARGHVQLALRFEISAPVAGRKDSSKNDEDTSS</sequence>
<name>A0ABS8EA45_9ACTN</name>
<gene>
    <name evidence="2" type="ORF">K7B10_25160</name>
</gene>
<dbReference type="EMBL" id="JAINUL010000001">
    <property type="protein sequence ID" value="MCC0098005.1"/>
    <property type="molecule type" value="Genomic_DNA"/>
</dbReference>
<proteinExistence type="predicted"/>
<keyword evidence="3" id="KW-1185">Reference proteome</keyword>
<comment type="caution">
    <text evidence="2">The sequence shown here is derived from an EMBL/GenBank/DDBJ whole genome shotgun (WGS) entry which is preliminary data.</text>
</comment>
<dbReference type="RefSeq" id="WP_229339402.1">
    <property type="nucleotide sequence ID" value="NZ_JAINUL010000001.1"/>
</dbReference>
<feature type="compositionally biased region" description="Basic and acidic residues" evidence="1">
    <location>
        <begin position="12"/>
        <end position="28"/>
    </location>
</feature>
<dbReference type="Proteomes" id="UP001520654">
    <property type="component" value="Unassembled WGS sequence"/>
</dbReference>
<protein>
    <recommendedName>
        <fullName evidence="4">Transcriptional regulator, AbiEi antitoxin, Type IV TA system</fullName>
    </recommendedName>
</protein>
<accession>A0ABS8EA45</accession>
<evidence type="ECO:0000313" key="3">
    <source>
        <dbReference type="Proteomes" id="UP001520654"/>
    </source>
</evidence>
<organism evidence="2 3">
    <name type="scientific">Streptomyces flavotricini</name>
    <dbReference type="NCBI Taxonomy" id="66888"/>
    <lineage>
        <taxon>Bacteria</taxon>
        <taxon>Bacillati</taxon>
        <taxon>Actinomycetota</taxon>
        <taxon>Actinomycetes</taxon>
        <taxon>Kitasatosporales</taxon>
        <taxon>Streptomycetaceae</taxon>
        <taxon>Streptomyces</taxon>
    </lineage>
</organism>
<reference evidence="2 3" key="1">
    <citation type="submission" date="2021-08" db="EMBL/GenBank/DDBJ databases">
        <title>Genomic Architecture of Streptomyces flavotricini NGL1 and Streptomyces erythrochromogenes HMS4 With Differential Plant Beneficial attributes and laccase production capabilities.</title>
        <authorList>
            <person name="Salwan R."/>
            <person name="Kaur R."/>
            <person name="Sharma V."/>
        </authorList>
    </citation>
    <scope>NUCLEOTIDE SEQUENCE [LARGE SCALE GENOMIC DNA]</scope>
    <source>
        <strain evidence="2 3">NGL1</strain>
    </source>
</reference>
<evidence type="ECO:0000313" key="2">
    <source>
        <dbReference type="EMBL" id="MCC0098005.1"/>
    </source>
</evidence>